<name>A0AAV7H9X6_DENCH</name>
<evidence type="ECO:0000313" key="2">
    <source>
        <dbReference type="EMBL" id="KAH0464905.1"/>
    </source>
</evidence>
<keyword evidence="3" id="KW-1185">Reference proteome</keyword>
<sequence length="75" mass="8662">MLPFFPPFPNQNQVQGGNDPSPNQRAGINRTILPVRCLHRIKKSNKVGFYLDDSFELFTISEALKRRPIQPIRLQ</sequence>
<evidence type="ECO:0000256" key="1">
    <source>
        <dbReference type="SAM" id="MobiDB-lite"/>
    </source>
</evidence>
<dbReference type="EMBL" id="JAGFBR010000006">
    <property type="protein sequence ID" value="KAH0464905.1"/>
    <property type="molecule type" value="Genomic_DNA"/>
</dbReference>
<proteinExistence type="predicted"/>
<feature type="compositionally biased region" description="Polar residues" evidence="1">
    <location>
        <begin position="10"/>
        <end position="26"/>
    </location>
</feature>
<accession>A0AAV7H9X6</accession>
<dbReference type="AlphaFoldDB" id="A0AAV7H9X6"/>
<evidence type="ECO:0000313" key="3">
    <source>
        <dbReference type="Proteomes" id="UP000775213"/>
    </source>
</evidence>
<feature type="region of interest" description="Disordered" evidence="1">
    <location>
        <begin position="1"/>
        <end position="27"/>
    </location>
</feature>
<reference evidence="2 3" key="1">
    <citation type="journal article" date="2021" name="Hortic Res">
        <title>Chromosome-scale assembly of the Dendrobium chrysotoxum genome enhances the understanding of orchid evolution.</title>
        <authorList>
            <person name="Zhang Y."/>
            <person name="Zhang G.Q."/>
            <person name="Zhang D."/>
            <person name="Liu X.D."/>
            <person name="Xu X.Y."/>
            <person name="Sun W.H."/>
            <person name="Yu X."/>
            <person name="Zhu X."/>
            <person name="Wang Z.W."/>
            <person name="Zhao X."/>
            <person name="Zhong W.Y."/>
            <person name="Chen H."/>
            <person name="Yin W.L."/>
            <person name="Huang T."/>
            <person name="Niu S.C."/>
            <person name="Liu Z.J."/>
        </authorList>
    </citation>
    <scope>NUCLEOTIDE SEQUENCE [LARGE SCALE GENOMIC DNA]</scope>
    <source>
        <strain evidence="2">Lindl</strain>
    </source>
</reference>
<organism evidence="2 3">
    <name type="scientific">Dendrobium chrysotoxum</name>
    <name type="common">Orchid</name>
    <dbReference type="NCBI Taxonomy" id="161865"/>
    <lineage>
        <taxon>Eukaryota</taxon>
        <taxon>Viridiplantae</taxon>
        <taxon>Streptophyta</taxon>
        <taxon>Embryophyta</taxon>
        <taxon>Tracheophyta</taxon>
        <taxon>Spermatophyta</taxon>
        <taxon>Magnoliopsida</taxon>
        <taxon>Liliopsida</taxon>
        <taxon>Asparagales</taxon>
        <taxon>Orchidaceae</taxon>
        <taxon>Epidendroideae</taxon>
        <taxon>Malaxideae</taxon>
        <taxon>Dendrobiinae</taxon>
        <taxon>Dendrobium</taxon>
    </lineage>
</organism>
<protein>
    <submittedName>
        <fullName evidence="2">Uncharacterized protein</fullName>
    </submittedName>
</protein>
<gene>
    <name evidence="2" type="ORF">IEQ34_005008</name>
</gene>
<comment type="caution">
    <text evidence="2">The sequence shown here is derived from an EMBL/GenBank/DDBJ whole genome shotgun (WGS) entry which is preliminary data.</text>
</comment>
<dbReference type="Proteomes" id="UP000775213">
    <property type="component" value="Unassembled WGS sequence"/>
</dbReference>